<keyword evidence="8" id="KW-1185">Reference proteome</keyword>
<feature type="region of interest" description="Disordered" evidence="5">
    <location>
        <begin position="112"/>
        <end position="131"/>
    </location>
</feature>
<comment type="similarity">
    <text evidence="1">Belongs to the REXO1/REXO3 family.</text>
</comment>
<feature type="region of interest" description="Disordered" evidence="5">
    <location>
        <begin position="138"/>
        <end position="246"/>
    </location>
</feature>
<dbReference type="PANTHER" id="PTHR12801">
    <property type="entry name" value="RNA EXONUCLEASE REXO1 / RECO3 FAMILY MEMBER-RELATED"/>
    <property type="match status" value="1"/>
</dbReference>
<dbReference type="Proteomes" id="UP000326924">
    <property type="component" value="Unassembled WGS sequence"/>
</dbReference>
<feature type="compositionally biased region" description="Basic and acidic residues" evidence="5">
    <location>
        <begin position="376"/>
        <end position="387"/>
    </location>
</feature>
<dbReference type="GO" id="GO:0005634">
    <property type="term" value="C:nucleus"/>
    <property type="evidence" value="ECO:0007669"/>
    <property type="project" value="TreeGrafter"/>
</dbReference>
<dbReference type="InParanoid" id="A0A5J5EY52"/>
<feature type="compositionally biased region" description="Polar residues" evidence="5">
    <location>
        <begin position="392"/>
        <end position="403"/>
    </location>
</feature>
<accession>A0A5J5EY52</accession>
<keyword evidence="3" id="KW-0378">Hydrolase</keyword>
<feature type="compositionally biased region" description="Polar residues" evidence="5">
    <location>
        <begin position="194"/>
        <end position="227"/>
    </location>
</feature>
<dbReference type="OrthoDB" id="3996471at2759"/>
<evidence type="ECO:0000256" key="4">
    <source>
        <dbReference type="ARBA" id="ARBA00022839"/>
    </source>
</evidence>
<dbReference type="InterPro" id="IPR034922">
    <property type="entry name" value="REX1-like_exo"/>
</dbReference>
<feature type="region of interest" description="Disordered" evidence="5">
    <location>
        <begin position="39"/>
        <end position="105"/>
    </location>
</feature>
<reference evidence="7 8" key="1">
    <citation type="submission" date="2019-09" db="EMBL/GenBank/DDBJ databases">
        <title>Draft genome of the ectomycorrhizal ascomycete Sphaerosporella brunnea.</title>
        <authorList>
            <consortium name="DOE Joint Genome Institute"/>
            <person name="Benucci G.M."/>
            <person name="Marozzi G."/>
            <person name="Antonielli L."/>
            <person name="Sanchez S."/>
            <person name="Marco P."/>
            <person name="Wang X."/>
            <person name="Falini L.B."/>
            <person name="Barry K."/>
            <person name="Haridas S."/>
            <person name="Lipzen A."/>
            <person name="Labutti K."/>
            <person name="Grigoriev I.V."/>
            <person name="Murat C."/>
            <person name="Martin F."/>
            <person name="Albertini E."/>
            <person name="Donnini D."/>
            <person name="Bonito G."/>
        </authorList>
    </citation>
    <scope>NUCLEOTIDE SEQUENCE [LARGE SCALE GENOMIC DNA]</scope>
    <source>
        <strain evidence="7 8">Sb_GMNB300</strain>
    </source>
</reference>
<feature type="compositionally biased region" description="Pro residues" evidence="5">
    <location>
        <begin position="40"/>
        <end position="50"/>
    </location>
</feature>
<dbReference type="SMART" id="SM00479">
    <property type="entry name" value="EXOIII"/>
    <property type="match status" value="1"/>
</dbReference>
<gene>
    <name evidence="7" type="ORF">FN846DRAFT_946927</name>
</gene>
<evidence type="ECO:0000256" key="1">
    <source>
        <dbReference type="ARBA" id="ARBA00006357"/>
    </source>
</evidence>
<evidence type="ECO:0000313" key="7">
    <source>
        <dbReference type="EMBL" id="KAA8907568.1"/>
    </source>
</evidence>
<proteinExistence type="inferred from homology"/>
<dbReference type="PANTHER" id="PTHR12801:SF112">
    <property type="entry name" value="RNA EXONUCLEASE 3"/>
    <property type="match status" value="1"/>
</dbReference>
<feature type="compositionally biased region" description="Acidic residues" evidence="5">
    <location>
        <begin position="75"/>
        <end position="89"/>
    </location>
</feature>
<dbReference type="SUPFAM" id="SSF53098">
    <property type="entry name" value="Ribonuclease H-like"/>
    <property type="match status" value="1"/>
</dbReference>
<sequence>MLFRPRYFYSTPTSPIPCPALLDSKPCTLPRCLFSHDIRLPPPPPAPPPLKSVAQPAAAEEGDDNYEPPLVKEDDSYEPQPQEDDDGYEPPETIATPKKQKTVDPRLKAIVENAEKQRDVDLRDKRQRSLERKVLLDVGSTEDLEGDAAAEVAASNSTTKESLLPLLDDWPTPAQANKKAKISKKDEVSPDNFYGSQPSRPKATGSTSDKASNSGTSSIMKVTTATTPAIRPLKRPLPDSPTSPAITKADLLKRPKTTTTETMPAAIKAAGSAPRPVSKSAAKPVTRLTLNPRPVGRAPAAHGVRIQFLQLLQTELTRLSGDPKDDASQQRIIKKCLDLEEEIALTKPSIYRNAMGKICMRYKKAKPEDYQKEIEAEKAAKKAKETPTPKAQSTTRSHLNNSKPPLDTGLTRAEELLRLRDFIASPEQLKKHGYILTPPTQAEIEQAKAGVEAAGGYEYCERCTTRFQVFPGRRITDGLLTTGGACSYHPGRRYGARPSPGTVSEQTWTCCNRTVGSDTGCTVATTHVFKVSESKRLALTFPFSKTPPNPNVDLKPTERALALDCEMSYTTHGMELTRITATAFPSGKIVIDGLVKPYGIVLDFNTQFSGVSSEMMTSAPPWKAQAPYPDTQNTELVNPTIFAEPQQLAMFSTPAQARKALYHYIGPETVLIGHALENDLLHLRMCHDAVVDTCILFPHTRGLPLRNKLKYMVERMLCREIQVDGGDGGLKGHDSAVDARCAAELVRWKIKEAEERRRSQ</sequence>
<name>A0A5J5EY52_9PEZI</name>
<organism evidence="7 8">
    <name type="scientific">Sphaerosporella brunnea</name>
    <dbReference type="NCBI Taxonomy" id="1250544"/>
    <lineage>
        <taxon>Eukaryota</taxon>
        <taxon>Fungi</taxon>
        <taxon>Dikarya</taxon>
        <taxon>Ascomycota</taxon>
        <taxon>Pezizomycotina</taxon>
        <taxon>Pezizomycetes</taxon>
        <taxon>Pezizales</taxon>
        <taxon>Pyronemataceae</taxon>
        <taxon>Sphaerosporella</taxon>
    </lineage>
</organism>
<comment type="caution">
    <text evidence="7">The sequence shown here is derived from an EMBL/GenBank/DDBJ whole genome shotgun (WGS) entry which is preliminary data.</text>
</comment>
<evidence type="ECO:0000259" key="6">
    <source>
        <dbReference type="SMART" id="SM00479"/>
    </source>
</evidence>
<keyword evidence="4" id="KW-0269">Exonuclease</keyword>
<dbReference type="CDD" id="cd06145">
    <property type="entry name" value="REX1_like"/>
    <property type="match status" value="1"/>
</dbReference>
<feature type="region of interest" description="Disordered" evidence="5">
    <location>
        <begin position="376"/>
        <end position="408"/>
    </location>
</feature>
<dbReference type="GO" id="GO:0003676">
    <property type="term" value="F:nucleic acid binding"/>
    <property type="evidence" value="ECO:0007669"/>
    <property type="project" value="InterPro"/>
</dbReference>
<dbReference type="Gene3D" id="3.30.420.10">
    <property type="entry name" value="Ribonuclease H-like superfamily/Ribonuclease H"/>
    <property type="match status" value="1"/>
</dbReference>
<dbReference type="InterPro" id="IPR036397">
    <property type="entry name" value="RNaseH_sf"/>
</dbReference>
<keyword evidence="2" id="KW-0540">Nuclease</keyword>
<evidence type="ECO:0000256" key="3">
    <source>
        <dbReference type="ARBA" id="ARBA00022801"/>
    </source>
</evidence>
<dbReference type="InterPro" id="IPR047021">
    <property type="entry name" value="REXO1/3/4-like"/>
</dbReference>
<protein>
    <recommendedName>
        <fullName evidence="6">Exonuclease domain-containing protein</fullName>
    </recommendedName>
</protein>
<evidence type="ECO:0000256" key="5">
    <source>
        <dbReference type="SAM" id="MobiDB-lite"/>
    </source>
</evidence>
<evidence type="ECO:0000313" key="8">
    <source>
        <dbReference type="Proteomes" id="UP000326924"/>
    </source>
</evidence>
<dbReference type="InterPro" id="IPR013520">
    <property type="entry name" value="Ribonucl_H"/>
</dbReference>
<dbReference type="InterPro" id="IPR012337">
    <property type="entry name" value="RNaseH-like_sf"/>
</dbReference>
<dbReference type="EMBL" id="VXIS01000078">
    <property type="protein sequence ID" value="KAA8907568.1"/>
    <property type="molecule type" value="Genomic_DNA"/>
</dbReference>
<dbReference type="GO" id="GO:0004527">
    <property type="term" value="F:exonuclease activity"/>
    <property type="evidence" value="ECO:0007669"/>
    <property type="project" value="UniProtKB-KW"/>
</dbReference>
<evidence type="ECO:0000256" key="2">
    <source>
        <dbReference type="ARBA" id="ARBA00022722"/>
    </source>
</evidence>
<feature type="domain" description="Exonuclease" evidence="6">
    <location>
        <begin position="559"/>
        <end position="755"/>
    </location>
</feature>
<dbReference type="AlphaFoldDB" id="A0A5J5EY52"/>